<feature type="non-terminal residue" evidence="2">
    <location>
        <position position="1"/>
    </location>
</feature>
<dbReference type="Proteomes" id="UP000837857">
    <property type="component" value="Chromosome 1"/>
</dbReference>
<name>A0ABN8HPW7_9NEOP</name>
<feature type="signal peptide" evidence="1">
    <location>
        <begin position="1"/>
        <end position="23"/>
    </location>
</feature>
<protein>
    <submittedName>
        <fullName evidence="2">Uncharacterized protein</fullName>
    </submittedName>
</protein>
<gene>
    <name evidence="2" type="ORF">IPOD504_LOCUS560</name>
</gene>
<keyword evidence="1" id="KW-0732">Signal</keyword>
<evidence type="ECO:0000313" key="2">
    <source>
        <dbReference type="EMBL" id="CAH2035460.1"/>
    </source>
</evidence>
<organism evidence="2 3">
    <name type="scientific">Iphiclides podalirius</name>
    <name type="common">scarce swallowtail</name>
    <dbReference type="NCBI Taxonomy" id="110791"/>
    <lineage>
        <taxon>Eukaryota</taxon>
        <taxon>Metazoa</taxon>
        <taxon>Ecdysozoa</taxon>
        <taxon>Arthropoda</taxon>
        <taxon>Hexapoda</taxon>
        <taxon>Insecta</taxon>
        <taxon>Pterygota</taxon>
        <taxon>Neoptera</taxon>
        <taxon>Endopterygota</taxon>
        <taxon>Lepidoptera</taxon>
        <taxon>Glossata</taxon>
        <taxon>Ditrysia</taxon>
        <taxon>Papilionoidea</taxon>
        <taxon>Papilionidae</taxon>
        <taxon>Papilioninae</taxon>
        <taxon>Iphiclides</taxon>
    </lineage>
</organism>
<sequence length="107" mass="12375">MIICMLLHTIVLFNFTKFNWVIGELLPRFVIEDGLKNAIFGSYSYNPLSSTFETVQSDLPEPEIKITTTVQETITTKSETTGNNSDTSKYRFRRVHRFPFNEIEMSS</sequence>
<accession>A0ABN8HPW7</accession>
<proteinExistence type="predicted"/>
<feature type="chain" id="PRO_5046616273" evidence="1">
    <location>
        <begin position="24"/>
        <end position="107"/>
    </location>
</feature>
<dbReference type="EMBL" id="OW152813">
    <property type="protein sequence ID" value="CAH2035460.1"/>
    <property type="molecule type" value="Genomic_DNA"/>
</dbReference>
<evidence type="ECO:0000313" key="3">
    <source>
        <dbReference type="Proteomes" id="UP000837857"/>
    </source>
</evidence>
<evidence type="ECO:0000256" key="1">
    <source>
        <dbReference type="SAM" id="SignalP"/>
    </source>
</evidence>
<keyword evidence="3" id="KW-1185">Reference proteome</keyword>
<reference evidence="2" key="1">
    <citation type="submission" date="2022-03" db="EMBL/GenBank/DDBJ databases">
        <authorList>
            <person name="Martin H S."/>
        </authorList>
    </citation>
    <scope>NUCLEOTIDE SEQUENCE</scope>
</reference>